<dbReference type="InterPro" id="IPR019489">
    <property type="entry name" value="Clp_ATPase_C"/>
</dbReference>
<dbReference type="InterPro" id="IPR050052">
    <property type="entry name" value="ATP-dep_Clp_protease_ClpX"/>
</dbReference>
<dbReference type="GO" id="GO:0009376">
    <property type="term" value="C:HslUV protease complex"/>
    <property type="evidence" value="ECO:0007669"/>
    <property type="project" value="UniProtKB-UniRule"/>
</dbReference>
<keyword evidence="3 5" id="KW-0067">ATP-binding</keyword>
<dbReference type="HAMAP" id="MF_00249">
    <property type="entry name" value="HslU"/>
    <property type="match status" value="1"/>
</dbReference>
<dbReference type="EMBL" id="BMEY01000001">
    <property type="protein sequence ID" value="GGA63160.1"/>
    <property type="molecule type" value="Genomic_DNA"/>
</dbReference>
<keyword evidence="8" id="KW-0645">Protease</keyword>
<feature type="binding site" evidence="5">
    <location>
        <position position="342"/>
    </location>
    <ligand>
        <name>ATP</name>
        <dbReference type="ChEBI" id="CHEBI:30616"/>
    </ligand>
</feature>
<evidence type="ECO:0000256" key="1">
    <source>
        <dbReference type="ARBA" id="ARBA00009771"/>
    </source>
</evidence>
<dbReference type="Proteomes" id="UP000613512">
    <property type="component" value="Unassembled WGS sequence"/>
</dbReference>
<keyword evidence="5" id="KW-0963">Cytoplasm</keyword>
<evidence type="ECO:0000256" key="4">
    <source>
        <dbReference type="ARBA" id="ARBA00023186"/>
    </source>
</evidence>
<evidence type="ECO:0000256" key="3">
    <source>
        <dbReference type="ARBA" id="ARBA00022840"/>
    </source>
</evidence>
<dbReference type="PANTHER" id="PTHR48102:SF3">
    <property type="entry name" value="ATP-DEPENDENT PROTEASE ATPASE SUBUNIT HSLU"/>
    <property type="match status" value="1"/>
</dbReference>
<dbReference type="Pfam" id="PF07724">
    <property type="entry name" value="AAA_2"/>
    <property type="match status" value="1"/>
</dbReference>
<feature type="binding site" evidence="5">
    <location>
        <position position="414"/>
    </location>
    <ligand>
        <name>ATP</name>
        <dbReference type="ChEBI" id="CHEBI:30616"/>
    </ligand>
</feature>
<dbReference type="SUPFAM" id="SSF52540">
    <property type="entry name" value="P-loop containing nucleoside triphosphate hydrolases"/>
    <property type="match status" value="1"/>
</dbReference>
<dbReference type="AlphaFoldDB" id="A0A916RNK5"/>
<evidence type="ECO:0000313" key="9">
    <source>
        <dbReference type="Proteomes" id="UP000613512"/>
    </source>
</evidence>
<dbReference type="GO" id="GO:0016887">
    <property type="term" value="F:ATP hydrolysis activity"/>
    <property type="evidence" value="ECO:0007669"/>
    <property type="project" value="InterPro"/>
</dbReference>
<dbReference type="SMART" id="SM00382">
    <property type="entry name" value="AAA"/>
    <property type="match status" value="1"/>
</dbReference>
<evidence type="ECO:0000256" key="5">
    <source>
        <dbReference type="HAMAP-Rule" id="MF_00249"/>
    </source>
</evidence>
<dbReference type="Gene3D" id="1.10.8.60">
    <property type="match status" value="1"/>
</dbReference>
<dbReference type="FunFam" id="3.40.50.300:FF:000220">
    <property type="entry name" value="ATP-dependent protease ATPase subunit HslU"/>
    <property type="match status" value="1"/>
</dbReference>
<organism evidence="8 9">
    <name type="scientific">Ornithinibacillus halotolerans</name>
    <dbReference type="NCBI Taxonomy" id="1274357"/>
    <lineage>
        <taxon>Bacteria</taxon>
        <taxon>Bacillati</taxon>
        <taxon>Bacillota</taxon>
        <taxon>Bacilli</taxon>
        <taxon>Bacillales</taxon>
        <taxon>Bacillaceae</taxon>
        <taxon>Ornithinibacillus</taxon>
    </lineage>
</organism>
<feature type="domain" description="AAA+ ATPase" evidence="6">
    <location>
        <begin position="50"/>
        <end position="357"/>
    </location>
</feature>
<dbReference type="NCBIfam" id="NF003544">
    <property type="entry name" value="PRK05201.1"/>
    <property type="match status" value="1"/>
</dbReference>
<keyword evidence="8" id="KW-0378">Hydrolase</keyword>
<evidence type="ECO:0000313" key="8">
    <source>
        <dbReference type="EMBL" id="GGA63160.1"/>
    </source>
</evidence>
<evidence type="ECO:0000259" key="6">
    <source>
        <dbReference type="SMART" id="SM00382"/>
    </source>
</evidence>
<dbReference type="Pfam" id="PF00004">
    <property type="entry name" value="AAA"/>
    <property type="match status" value="1"/>
</dbReference>
<evidence type="ECO:0000259" key="7">
    <source>
        <dbReference type="SMART" id="SM01086"/>
    </source>
</evidence>
<dbReference type="Pfam" id="PF10431">
    <property type="entry name" value="ClpB_D2-small"/>
    <property type="match status" value="1"/>
</dbReference>
<keyword evidence="4 5" id="KW-0143">Chaperone</keyword>
<feature type="domain" description="Clp ATPase C-terminal" evidence="7">
    <location>
        <begin position="356"/>
        <end position="452"/>
    </location>
</feature>
<feature type="binding site" evidence="5">
    <location>
        <begin position="61"/>
        <end position="66"/>
    </location>
    <ligand>
        <name>ATP</name>
        <dbReference type="ChEBI" id="CHEBI:30616"/>
    </ligand>
</feature>
<dbReference type="InterPro" id="IPR003959">
    <property type="entry name" value="ATPase_AAA_core"/>
</dbReference>
<dbReference type="InterPro" id="IPR027417">
    <property type="entry name" value="P-loop_NTPase"/>
</dbReference>
<keyword evidence="2 5" id="KW-0547">Nucleotide-binding</keyword>
<gene>
    <name evidence="8" type="primary">clpY</name>
    <name evidence="5" type="synonym">hslU</name>
    <name evidence="8" type="ORF">GCM10008025_03860</name>
</gene>
<dbReference type="InterPro" id="IPR003593">
    <property type="entry name" value="AAA+_ATPase"/>
</dbReference>
<protein>
    <recommendedName>
        <fullName evidence="5">ATP-dependent protease ATPase subunit HslU</fullName>
    </recommendedName>
    <alternativeName>
        <fullName evidence="5">Unfoldase HslU</fullName>
    </alternativeName>
</protein>
<dbReference type="GO" id="GO:0008233">
    <property type="term" value="F:peptidase activity"/>
    <property type="evidence" value="ECO:0007669"/>
    <property type="project" value="UniProtKB-KW"/>
</dbReference>
<feature type="binding site" evidence="5">
    <location>
        <position position="278"/>
    </location>
    <ligand>
        <name>ATP</name>
        <dbReference type="ChEBI" id="CHEBI:30616"/>
    </ligand>
</feature>
<dbReference type="GO" id="GO:0005524">
    <property type="term" value="F:ATP binding"/>
    <property type="evidence" value="ECO:0007669"/>
    <property type="project" value="UniProtKB-UniRule"/>
</dbReference>
<dbReference type="PANTHER" id="PTHR48102">
    <property type="entry name" value="ATP-DEPENDENT CLP PROTEASE ATP-BINDING SUBUNIT CLPX-LIKE, MITOCHONDRIAL-RELATED"/>
    <property type="match status" value="1"/>
</dbReference>
<dbReference type="NCBIfam" id="TIGR00390">
    <property type="entry name" value="hslU"/>
    <property type="match status" value="1"/>
</dbReference>
<comment type="subunit">
    <text evidence="5">A double ring-shaped homohexamer of HslV is capped on each side by a ring-shaped HslU homohexamer. The assembly of the HslU/HslV complex is dependent on binding of ATP.</text>
</comment>
<dbReference type="GO" id="GO:0036402">
    <property type="term" value="F:proteasome-activating activity"/>
    <property type="evidence" value="ECO:0007669"/>
    <property type="project" value="UniProtKB-UniRule"/>
</dbReference>
<feature type="binding site" evidence="5">
    <location>
        <position position="19"/>
    </location>
    <ligand>
        <name>ATP</name>
        <dbReference type="ChEBI" id="CHEBI:30616"/>
    </ligand>
</feature>
<dbReference type="RefSeq" id="WP_188382990.1">
    <property type="nucleotide sequence ID" value="NZ_BMEY01000001.1"/>
</dbReference>
<dbReference type="InterPro" id="IPR004491">
    <property type="entry name" value="HslU"/>
</dbReference>
<comment type="caution">
    <text evidence="8">The sequence shown here is derived from an EMBL/GenBank/DDBJ whole genome shotgun (WGS) entry which is preliminary data.</text>
</comment>
<proteinExistence type="inferred from homology"/>
<dbReference type="GO" id="GO:0043335">
    <property type="term" value="P:protein unfolding"/>
    <property type="evidence" value="ECO:0007669"/>
    <property type="project" value="UniProtKB-UniRule"/>
</dbReference>
<dbReference type="SMART" id="SM01086">
    <property type="entry name" value="ClpB_D2-small"/>
    <property type="match status" value="1"/>
</dbReference>
<comment type="subcellular location">
    <subcellularLocation>
        <location evidence="5">Cytoplasm</location>
    </subcellularLocation>
</comment>
<keyword evidence="9" id="KW-1185">Reference proteome</keyword>
<evidence type="ECO:0000256" key="2">
    <source>
        <dbReference type="ARBA" id="ARBA00022741"/>
    </source>
</evidence>
<reference evidence="8" key="2">
    <citation type="submission" date="2020-09" db="EMBL/GenBank/DDBJ databases">
        <authorList>
            <person name="Sun Q."/>
            <person name="Zhou Y."/>
        </authorList>
    </citation>
    <scope>NUCLEOTIDE SEQUENCE</scope>
    <source>
        <strain evidence="8">CGMCC 1.12408</strain>
    </source>
</reference>
<reference evidence="8" key="1">
    <citation type="journal article" date="2014" name="Int. J. Syst. Evol. Microbiol.">
        <title>Complete genome sequence of Corynebacterium casei LMG S-19264T (=DSM 44701T), isolated from a smear-ripened cheese.</title>
        <authorList>
            <consortium name="US DOE Joint Genome Institute (JGI-PGF)"/>
            <person name="Walter F."/>
            <person name="Albersmeier A."/>
            <person name="Kalinowski J."/>
            <person name="Ruckert C."/>
        </authorList>
    </citation>
    <scope>NUCLEOTIDE SEQUENCE</scope>
    <source>
        <strain evidence="8">CGMCC 1.12408</strain>
    </source>
</reference>
<name>A0A916RNK5_9BACI</name>
<dbReference type="Gene3D" id="3.40.50.300">
    <property type="entry name" value="P-loop containing nucleotide triphosphate hydrolases"/>
    <property type="match status" value="2"/>
</dbReference>
<comment type="function">
    <text evidence="5">ATPase subunit of a proteasome-like degradation complex; this subunit has chaperone activity. The binding of ATP and its subsequent hydrolysis by HslU are essential for unfolding of protein substrates subsequently hydrolyzed by HslV. HslU recognizes the N-terminal part of its protein substrates and unfolds these before they are guided to HslV for hydrolysis.</text>
</comment>
<comment type="similarity">
    <text evidence="1 5">Belongs to the ClpX chaperone family. HslU subfamily.</text>
</comment>
<sequence length="464" mass="52284">MGMNYTPKQIVNQLDNYIIGQTSAKKSVAVALRNRYRRTLLDEKLKDEIVPKNILMIGPTGVGKTEIARRLARLVGAPFVKVEATKFTEVGYVGRDVESMVRDLVEMSLRMVKEEKMNEVMDKAKESAEKKLVKLLVPQVKKQSTMSNPFEMLFSGQGSNSTNDDDGEKDEEIRNKRSRVAHQLAMGELEDRIVTIEIEEIPPSMFDLLQGSGIEQMGMNMQDALGQFMPKKKKKRKLPVSEARKILIQQEAQKLVDMEEVSQEAINRAEQSGIIFIDEIDKVAGKHDNSPNVSREGVQRDILPIVEGSTVVTKHGPVKTDHMLFIAAGAFHMAKPSDLIPELQGRFPIRVELEKLTVEDFVRILSEPSNALLKQYQALLKTEGINVVFTDKAVNRLAEIAYQVNQETDNIGARRLHTILEKLLEDLSFEAPDVSLETVEITPEYVDQKLSTIVKNKDLSQFIL</sequence>
<accession>A0A916RNK5</accession>
<dbReference type="CDD" id="cd19498">
    <property type="entry name" value="RecA-like_HslU"/>
    <property type="match status" value="1"/>
</dbReference>